<gene>
    <name evidence="1" type="ORF">ABS362_02955</name>
</gene>
<sequence length="279" mass="30482">MHGIIILRYSLITCFLLIPFFTKAQSDVPFGARAAALGNASVTLPDLWALHNNIAGIASLSQLQAGAYAENRFGVRAFTTVALLGIYPTQKYGVYGISLSRFGDELYNRQHIGLGAAHKLGQFSLGVKADIWQVAVQGYGSRKTVTIAIGGQAEIVPGLYFGAHAYNLNQAKLSDFEDERLPTIMKAGISYTPYKKLLLLAETEKSIDHNATFKAGIEYQLFPEKFILRSGFQSLTNTLNFGAGFMARQFVVDYAFGNTTHLGNSHHLSVNYSFGGQPN</sequence>
<keyword evidence="2" id="KW-1185">Reference proteome</keyword>
<organism evidence="1 2">
    <name type="scientific">Pontibacter populi</name>
    <dbReference type="NCBI Taxonomy" id="890055"/>
    <lineage>
        <taxon>Bacteria</taxon>
        <taxon>Pseudomonadati</taxon>
        <taxon>Bacteroidota</taxon>
        <taxon>Cytophagia</taxon>
        <taxon>Cytophagales</taxon>
        <taxon>Hymenobacteraceae</taxon>
        <taxon>Pontibacter</taxon>
    </lineage>
</organism>
<dbReference type="RefSeq" id="WP_350410794.1">
    <property type="nucleotide sequence ID" value="NZ_JBEOKT010000002.1"/>
</dbReference>
<protein>
    <recommendedName>
        <fullName evidence="3">Type IX secretion system membrane protein PorP/SprF</fullName>
    </recommendedName>
</protein>
<proteinExistence type="predicted"/>
<evidence type="ECO:0008006" key="3">
    <source>
        <dbReference type="Google" id="ProtNLM"/>
    </source>
</evidence>
<dbReference type="Gene3D" id="2.40.160.60">
    <property type="entry name" value="Outer membrane protein transport protein (OMPP1/FadL/TodX)"/>
    <property type="match status" value="1"/>
</dbReference>
<accession>A0ABV1RQ35</accession>
<name>A0ABV1RQ35_9BACT</name>
<reference evidence="1 2" key="1">
    <citation type="submission" date="2024-06" db="EMBL/GenBank/DDBJ databases">
        <title>Pontibacter populi HYL7-15.</title>
        <authorList>
            <person name="Kim M.K."/>
        </authorList>
    </citation>
    <scope>NUCLEOTIDE SEQUENCE [LARGE SCALE GENOMIC DNA]</scope>
    <source>
        <strain evidence="1 2">HYL7-15</strain>
    </source>
</reference>
<evidence type="ECO:0000313" key="2">
    <source>
        <dbReference type="Proteomes" id="UP001476807"/>
    </source>
</evidence>
<dbReference type="Proteomes" id="UP001476807">
    <property type="component" value="Unassembled WGS sequence"/>
</dbReference>
<evidence type="ECO:0000313" key="1">
    <source>
        <dbReference type="EMBL" id="MER2996486.1"/>
    </source>
</evidence>
<comment type="caution">
    <text evidence="1">The sequence shown here is derived from an EMBL/GenBank/DDBJ whole genome shotgun (WGS) entry which is preliminary data.</text>
</comment>
<dbReference type="EMBL" id="JBEOKT010000002">
    <property type="protein sequence ID" value="MER2996486.1"/>
    <property type="molecule type" value="Genomic_DNA"/>
</dbReference>